<evidence type="ECO:0000259" key="14">
    <source>
        <dbReference type="PROSITE" id="PS50112"/>
    </source>
</evidence>
<dbReference type="GO" id="GO:0007234">
    <property type="term" value="P:osmosensory signaling via phosphorelay pathway"/>
    <property type="evidence" value="ECO:0007669"/>
    <property type="project" value="TreeGrafter"/>
</dbReference>
<dbReference type="GO" id="GO:0030295">
    <property type="term" value="F:protein kinase activator activity"/>
    <property type="evidence" value="ECO:0007669"/>
    <property type="project" value="TreeGrafter"/>
</dbReference>
<keyword evidence="18" id="KW-1185">Reference proteome</keyword>
<keyword evidence="5" id="KW-0808">Transferase</keyword>
<dbReference type="GO" id="GO:0004673">
    <property type="term" value="F:protein histidine kinase activity"/>
    <property type="evidence" value="ECO:0007669"/>
    <property type="project" value="UniProtKB-EC"/>
</dbReference>
<comment type="subcellular location">
    <subcellularLocation>
        <location evidence="2">Membrane</location>
        <topology evidence="2">Multi-pass membrane protein</topology>
    </subcellularLocation>
</comment>
<dbReference type="InterPro" id="IPR003594">
    <property type="entry name" value="HATPase_dom"/>
</dbReference>
<keyword evidence="12 13" id="KW-0472">Membrane</keyword>
<dbReference type="Gene3D" id="3.30.565.10">
    <property type="entry name" value="Histidine kinase-like ATPase, C-terminal domain"/>
    <property type="match status" value="1"/>
</dbReference>
<evidence type="ECO:0000259" key="16">
    <source>
        <dbReference type="PROSITE" id="PS50885"/>
    </source>
</evidence>
<evidence type="ECO:0000256" key="1">
    <source>
        <dbReference type="ARBA" id="ARBA00000085"/>
    </source>
</evidence>
<dbReference type="PANTHER" id="PTHR42878">
    <property type="entry name" value="TWO-COMPONENT HISTIDINE KINASE"/>
    <property type="match status" value="1"/>
</dbReference>
<dbReference type="RefSeq" id="WP_109940092.1">
    <property type="nucleotide sequence ID" value="NZ_CP176366.1"/>
</dbReference>
<evidence type="ECO:0000256" key="7">
    <source>
        <dbReference type="ARBA" id="ARBA00022741"/>
    </source>
</evidence>
<dbReference type="InterPro" id="IPR036890">
    <property type="entry name" value="HATPase_C_sf"/>
</dbReference>
<dbReference type="AlphaFoldDB" id="A0A2V2N946"/>
<dbReference type="InterPro" id="IPR003660">
    <property type="entry name" value="HAMP_dom"/>
</dbReference>
<evidence type="ECO:0000256" key="3">
    <source>
        <dbReference type="ARBA" id="ARBA00012438"/>
    </source>
</evidence>
<dbReference type="InterPro" id="IPR035965">
    <property type="entry name" value="PAS-like_dom_sf"/>
</dbReference>
<dbReference type="InterPro" id="IPR050351">
    <property type="entry name" value="BphY/WalK/GraS-like"/>
</dbReference>
<feature type="domain" description="PAS" evidence="14">
    <location>
        <begin position="534"/>
        <end position="604"/>
    </location>
</feature>
<keyword evidence="4" id="KW-0597">Phosphoprotein</keyword>
<evidence type="ECO:0000256" key="13">
    <source>
        <dbReference type="SAM" id="Phobius"/>
    </source>
</evidence>
<reference evidence="17 18" key="1">
    <citation type="submission" date="2018-05" db="EMBL/GenBank/DDBJ databases">
        <title>Draft genome of Methanospirillum stamsii Pt1.</title>
        <authorList>
            <person name="Dueholm M.S."/>
            <person name="Nielsen P.H."/>
            <person name="Bakmann L.F."/>
            <person name="Otzen D.E."/>
        </authorList>
    </citation>
    <scope>NUCLEOTIDE SEQUENCE [LARGE SCALE GENOMIC DNA]</scope>
    <source>
        <strain evidence="17 18">Pt1</strain>
    </source>
</reference>
<feature type="domain" description="HAMP" evidence="16">
    <location>
        <begin position="334"/>
        <end position="386"/>
    </location>
</feature>
<keyword evidence="7" id="KW-0547">Nucleotide-binding</keyword>
<keyword evidence="8" id="KW-0418">Kinase</keyword>
<dbReference type="Pfam" id="PF02518">
    <property type="entry name" value="HATPase_c"/>
    <property type="match status" value="1"/>
</dbReference>
<keyword evidence="6 13" id="KW-0812">Transmembrane</keyword>
<dbReference type="EC" id="2.7.13.3" evidence="3"/>
<protein>
    <recommendedName>
        <fullName evidence="3">histidine kinase</fullName>
        <ecNumber evidence="3">2.7.13.3</ecNumber>
    </recommendedName>
</protein>
<keyword evidence="11" id="KW-0902">Two-component regulatory system</keyword>
<dbReference type="GO" id="GO:0000156">
    <property type="term" value="F:phosphorelay response regulator activity"/>
    <property type="evidence" value="ECO:0007669"/>
    <property type="project" value="TreeGrafter"/>
</dbReference>
<evidence type="ECO:0000256" key="2">
    <source>
        <dbReference type="ARBA" id="ARBA00004141"/>
    </source>
</evidence>
<dbReference type="SMART" id="SM00091">
    <property type="entry name" value="PAS"/>
    <property type="match status" value="2"/>
</dbReference>
<dbReference type="NCBIfam" id="TIGR00229">
    <property type="entry name" value="sensory_box"/>
    <property type="match status" value="1"/>
</dbReference>
<dbReference type="GO" id="GO:0006355">
    <property type="term" value="P:regulation of DNA-templated transcription"/>
    <property type="evidence" value="ECO:0007669"/>
    <property type="project" value="InterPro"/>
</dbReference>
<dbReference type="PROSITE" id="PS50885">
    <property type="entry name" value="HAMP"/>
    <property type="match status" value="1"/>
</dbReference>
<organism evidence="17 18">
    <name type="scientific">Methanospirillum stamsii</name>
    <dbReference type="NCBI Taxonomy" id="1277351"/>
    <lineage>
        <taxon>Archaea</taxon>
        <taxon>Methanobacteriati</taxon>
        <taxon>Methanobacteriota</taxon>
        <taxon>Stenosarchaea group</taxon>
        <taxon>Methanomicrobia</taxon>
        <taxon>Methanomicrobiales</taxon>
        <taxon>Methanospirillaceae</taxon>
        <taxon>Methanospirillum</taxon>
    </lineage>
</organism>
<keyword evidence="9" id="KW-0067">ATP-binding</keyword>
<evidence type="ECO:0000256" key="5">
    <source>
        <dbReference type="ARBA" id="ARBA00022679"/>
    </source>
</evidence>
<evidence type="ECO:0000256" key="9">
    <source>
        <dbReference type="ARBA" id="ARBA00022840"/>
    </source>
</evidence>
<feature type="transmembrane region" description="Helical" evidence="13">
    <location>
        <begin position="308"/>
        <end position="331"/>
    </location>
</feature>
<evidence type="ECO:0000256" key="12">
    <source>
        <dbReference type="ARBA" id="ARBA00023136"/>
    </source>
</evidence>
<evidence type="ECO:0000313" key="17">
    <source>
        <dbReference type="EMBL" id="PWR75230.1"/>
    </source>
</evidence>
<dbReference type="Pfam" id="PF00989">
    <property type="entry name" value="PAS"/>
    <property type="match status" value="2"/>
</dbReference>
<dbReference type="SUPFAM" id="SSF55785">
    <property type="entry name" value="PYP-like sensor domain (PAS domain)"/>
    <property type="match status" value="2"/>
</dbReference>
<dbReference type="CDD" id="cd00130">
    <property type="entry name" value="PAS"/>
    <property type="match status" value="1"/>
</dbReference>
<name>A0A2V2N946_9EURY</name>
<proteinExistence type="predicted"/>
<feature type="transmembrane region" description="Helical" evidence="13">
    <location>
        <begin position="20"/>
        <end position="39"/>
    </location>
</feature>
<dbReference type="EMBL" id="QGMZ01000011">
    <property type="protein sequence ID" value="PWR75230.1"/>
    <property type="molecule type" value="Genomic_DNA"/>
</dbReference>
<dbReference type="InterPro" id="IPR000700">
    <property type="entry name" value="PAS-assoc_C"/>
</dbReference>
<dbReference type="PROSITE" id="PS50113">
    <property type="entry name" value="PAC"/>
    <property type="match status" value="1"/>
</dbReference>
<comment type="catalytic activity">
    <reaction evidence="1">
        <text>ATP + protein L-histidine = ADP + protein N-phospho-L-histidine.</text>
        <dbReference type="EC" id="2.7.13.3"/>
    </reaction>
</comment>
<feature type="domain" description="PAS" evidence="14">
    <location>
        <begin position="394"/>
        <end position="468"/>
    </location>
</feature>
<dbReference type="SMART" id="SM00387">
    <property type="entry name" value="HATPase_c"/>
    <property type="match status" value="1"/>
</dbReference>
<keyword evidence="10 13" id="KW-1133">Transmembrane helix</keyword>
<gene>
    <name evidence="17" type="ORF">DLD82_05415</name>
</gene>
<dbReference type="SUPFAM" id="SSF55874">
    <property type="entry name" value="ATPase domain of HSP90 chaperone/DNA topoisomerase II/histidine kinase"/>
    <property type="match status" value="1"/>
</dbReference>
<dbReference type="PROSITE" id="PS50112">
    <property type="entry name" value="PAS"/>
    <property type="match status" value="2"/>
</dbReference>
<dbReference type="Gene3D" id="3.30.450.20">
    <property type="entry name" value="PAS domain"/>
    <property type="match status" value="2"/>
</dbReference>
<evidence type="ECO:0000256" key="10">
    <source>
        <dbReference type="ARBA" id="ARBA00022989"/>
    </source>
</evidence>
<evidence type="ECO:0000256" key="11">
    <source>
        <dbReference type="ARBA" id="ARBA00023012"/>
    </source>
</evidence>
<dbReference type="InterPro" id="IPR013767">
    <property type="entry name" value="PAS_fold"/>
</dbReference>
<dbReference type="Gene3D" id="6.10.340.10">
    <property type="match status" value="1"/>
</dbReference>
<evidence type="ECO:0000256" key="6">
    <source>
        <dbReference type="ARBA" id="ARBA00022692"/>
    </source>
</evidence>
<dbReference type="GO" id="GO:0016020">
    <property type="term" value="C:membrane"/>
    <property type="evidence" value="ECO:0007669"/>
    <property type="project" value="UniProtKB-SubCell"/>
</dbReference>
<evidence type="ECO:0000259" key="15">
    <source>
        <dbReference type="PROSITE" id="PS50113"/>
    </source>
</evidence>
<dbReference type="GO" id="GO:0005524">
    <property type="term" value="F:ATP binding"/>
    <property type="evidence" value="ECO:0007669"/>
    <property type="project" value="UniProtKB-KW"/>
</dbReference>
<dbReference type="PANTHER" id="PTHR42878:SF7">
    <property type="entry name" value="SENSOR HISTIDINE KINASE GLRK"/>
    <property type="match status" value="1"/>
</dbReference>
<evidence type="ECO:0000313" key="18">
    <source>
        <dbReference type="Proteomes" id="UP000245934"/>
    </source>
</evidence>
<dbReference type="GeneID" id="97610857"/>
<dbReference type="Proteomes" id="UP000245934">
    <property type="component" value="Unassembled WGS sequence"/>
</dbReference>
<accession>A0A2V2N946</accession>
<feature type="domain" description="PAC" evidence="15">
    <location>
        <begin position="608"/>
        <end position="660"/>
    </location>
</feature>
<comment type="caution">
    <text evidence="17">The sequence shown here is derived from an EMBL/GenBank/DDBJ whole genome shotgun (WGS) entry which is preliminary data.</text>
</comment>
<evidence type="ECO:0000256" key="4">
    <source>
        <dbReference type="ARBA" id="ARBA00022553"/>
    </source>
</evidence>
<dbReference type="InterPro" id="IPR000014">
    <property type="entry name" value="PAS"/>
</dbReference>
<dbReference type="OrthoDB" id="8127at2157"/>
<sequence>MELLDEISKNFRKRFSTAVLVRIFFLFIILFGVFALLYAHNQTTELKENIQSMNNLSLHSLEKSIQLRFAAFKLYDDTLNIRLKDAFIPFFNTYELHKEDIKKLDLNLIKTEINENPENIDLYIINESNVIVATTNKQDLNLNFRENAPKFADYLDTIRNNNGFFPDQVTGELNGIELRKWAYMPTSDHKYVLEIGIKEQSFGIDRDIIMNLSDIVRDTTFSNPYIHDISIFNFKKDPVATSSEYVNPLQDSRINQIFETHASIIDYANGIPIRYLVYLKSERAIYGYEASFVAEVNTDVSLIENEILSIYLGMFNLFLIVIVISGILLYFTLIRLSRPVQDIIEDINQISQGDLNHTIRDPEIDEFNSLTNAIYRLKESILSEQLNNQILIERNILLNQIIKSIPEPILIINSSHNVIGWNNAMEDLTGFSSTDIIGSDREVYTHIFYPEGDCLLANLILEPGLKRRIPFFDDKNQKILHSEGWLTISGQIEEKYLSAVAGPVYDKNEDIIAVIETIRDFSILKATEEALITSKEEYQLIIENSYDIIFNIDLRGMFTFLSPSWERNTGFTILDTLGHSYSDYIHHDDIDEFHNIIQNVIKTIKRSDTIIFRIVHSNDMIHWYSSVFNPVYNSNNELIFITGVAHDITERKQVEDSLKFALHKLNVLNSITRHDIKNQLTVLMGFLHLDKEDLSDEEQIRRNEVERKVGITIYNQIEFARLYHEIGLKEPVWQNIAFIIKSVLDQINLNSVIFHNLIENLELFADPMFEKVIYTLFENTIRHGMHVTNITMQSIVNDEGLIIVYSDDGCGIMDEEKELIFNHGYGQNTGLGLFLSREILSLTGLSIHESGTYEKGVRFEIFIKNGLYRFIK</sequence>
<evidence type="ECO:0000256" key="8">
    <source>
        <dbReference type="ARBA" id="ARBA00022777"/>
    </source>
</evidence>